<evidence type="ECO:0000256" key="7">
    <source>
        <dbReference type="ARBA" id="ARBA00023014"/>
    </source>
</evidence>
<keyword evidence="2" id="KW-0004">4Fe-4S</keyword>
<dbReference type="GO" id="GO:0046872">
    <property type="term" value="F:metal ion binding"/>
    <property type="evidence" value="ECO:0007669"/>
    <property type="project" value="UniProtKB-KW"/>
</dbReference>
<evidence type="ECO:0000256" key="1">
    <source>
        <dbReference type="ARBA" id="ARBA00001966"/>
    </source>
</evidence>
<dbReference type="Gene3D" id="3.40.50.12160">
    <property type="entry name" value="Methylthiotransferase, N-terminal domain"/>
    <property type="match status" value="1"/>
</dbReference>
<dbReference type="Gene3D" id="3.80.30.20">
    <property type="entry name" value="tm_1862 like domain"/>
    <property type="match status" value="1"/>
</dbReference>
<evidence type="ECO:0000256" key="6">
    <source>
        <dbReference type="ARBA" id="ARBA00023004"/>
    </source>
</evidence>
<dbReference type="AlphaFoldDB" id="A0A840I160"/>
<feature type="domain" description="Radical SAM core" evidence="9">
    <location>
        <begin position="121"/>
        <end position="350"/>
    </location>
</feature>
<dbReference type="EMBL" id="JACHOB010000001">
    <property type="protein sequence ID" value="MBB4658085.1"/>
    <property type="molecule type" value="Genomic_DNA"/>
</dbReference>
<dbReference type="GO" id="GO:0035598">
    <property type="term" value="F:tRNA (N(6)-L-threonylcarbamoyladenosine(37)-C(2))-methylthiotransferase activity"/>
    <property type="evidence" value="ECO:0007669"/>
    <property type="project" value="UniProtKB-EC"/>
</dbReference>
<evidence type="ECO:0000259" key="9">
    <source>
        <dbReference type="PROSITE" id="PS51918"/>
    </source>
</evidence>
<dbReference type="Pfam" id="PF00919">
    <property type="entry name" value="UPF0004"/>
    <property type="match status" value="1"/>
</dbReference>
<dbReference type="InterPro" id="IPR023404">
    <property type="entry name" value="rSAM_horseshoe"/>
</dbReference>
<comment type="cofactor">
    <cofactor evidence="1">
        <name>[4Fe-4S] cluster</name>
        <dbReference type="ChEBI" id="CHEBI:49883"/>
    </cofactor>
</comment>
<dbReference type="InterPro" id="IPR006638">
    <property type="entry name" value="Elp3/MiaA/NifB-like_rSAM"/>
</dbReference>
<name>A0A840I160_9PROT</name>
<organism evidence="10 11">
    <name type="scientific">Parvularcula dongshanensis</name>
    <dbReference type="NCBI Taxonomy" id="1173995"/>
    <lineage>
        <taxon>Bacteria</taxon>
        <taxon>Pseudomonadati</taxon>
        <taxon>Pseudomonadota</taxon>
        <taxon>Alphaproteobacteria</taxon>
        <taxon>Parvularculales</taxon>
        <taxon>Parvularculaceae</taxon>
        <taxon>Parvularcula</taxon>
    </lineage>
</organism>
<dbReference type="Pfam" id="PF04055">
    <property type="entry name" value="Radical_SAM"/>
    <property type="match status" value="1"/>
</dbReference>
<keyword evidence="5" id="KW-0479">Metal-binding</keyword>
<feature type="domain" description="MTTase N-terminal" evidence="8">
    <location>
        <begin position="3"/>
        <end position="104"/>
    </location>
</feature>
<keyword evidence="7" id="KW-0411">Iron-sulfur</keyword>
<keyword evidence="3 10" id="KW-0808">Transferase</keyword>
<dbReference type="SUPFAM" id="SSF102114">
    <property type="entry name" value="Radical SAM enzymes"/>
    <property type="match status" value="1"/>
</dbReference>
<evidence type="ECO:0000256" key="5">
    <source>
        <dbReference type="ARBA" id="ARBA00022723"/>
    </source>
</evidence>
<protein>
    <submittedName>
        <fullName evidence="10">Threonylcarbamoyladenosine tRNA methylthiotransferase MtaB</fullName>
        <ecNumber evidence="10">2.8.4.5</ecNumber>
    </submittedName>
</protein>
<gene>
    <name evidence="10" type="ORF">GGQ59_000585</name>
</gene>
<dbReference type="InterPro" id="IPR058240">
    <property type="entry name" value="rSAM_sf"/>
</dbReference>
<dbReference type="InterPro" id="IPR038135">
    <property type="entry name" value="Methylthiotransferase_N_sf"/>
</dbReference>
<evidence type="ECO:0000313" key="11">
    <source>
        <dbReference type="Proteomes" id="UP000563524"/>
    </source>
</evidence>
<keyword evidence="11" id="KW-1185">Reference proteome</keyword>
<dbReference type="InterPro" id="IPR006467">
    <property type="entry name" value="MiaB-like_bact"/>
</dbReference>
<dbReference type="InterPro" id="IPR013848">
    <property type="entry name" value="Methylthiotransferase_N"/>
</dbReference>
<dbReference type="SMART" id="SM00729">
    <property type="entry name" value="Elp3"/>
    <property type="match status" value="1"/>
</dbReference>
<dbReference type="PROSITE" id="PS01278">
    <property type="entry name" value="MTTASE_RADICAL"/>
    <property type="match status" value="1"/>
</dbReference>
<dbReference type="PANTHER" id="PTHR11918:SF45">
    <property type="entry name" value="THREONYLCARBAMOYLADENOSINE TRNA METHYLTHIOTRANSFERASE"/>
    <property type="match status" value="1"/>
</dbReference>
<dbReference type="PROSITE" id="PS51918">
    <property type="entry name" value="RADICAL_SAM"/>
    <property type="match status" value="1"/>
</dbReference>
<keyword evidence="4" id="KW-0949">S-adenosyl-L-methionine</keyword>
<dbReference type="NCBIfam" id="TIGR01579">
    <property type="entry name" value="MiaB-like-C"/>
    <property type="match status" value="1"/>
</dbReference>
<accession>A0A840I160</accession>
<dbReference type="EC" id="2.8.4.5" evidence="10"/>
<comment type="caution">
    <text evidence="10">The sequence shown here is derived from an EMBL/GenBank/DDBJ whole genome shotgun (WGS) entry which is preliminary data.</text>
</comment>
<sequence length="411" mass="43976">MTSVPETISLGCRLNAYEAERMAKLAADAGERDAVIVNTCAVTNEAVRQSRQAIRKAARGGRRVIATGCAVQTDPDGFAAMPEVARTLGNAEKLDPSSWARPHAPEDVFARTALPRAPSPAAVAIRAHLEVQNGCDHRCTFCIIPYGRGQARSKRIEEVVAEARDLAALGAKEVVLTGVDLTSWGPDLGEERLGHLVEALLAALPGDVAIRLSSIDGAEVDDRLFALLTQEERVAPYAHLSLQSGADMILKRMKRRHSRADAVRLSERLRAARPNIALGADLIAGFPTETEEMAAETRALVRDCGLSYVHVFPFSPRTGTPAARMPQVARAVVKARAAALRAAAEAALQAHLDAKLNRPQTLLVEQTAAGRATGKTPDFTDIVCEGAAAPGTRLSVLPQRRDGRRLLAVRA</sequence>
<dbReference type="SFLD" id="SFLDS00029">
    <property type="entry name" value="Radical_SAM"/>
    <property type="match status" value="1"/>
</dbReference>
<dbReference type="PROSITE" id="PS51449">
    <property type="entry name" value="MTTASE_N"/>
    <property type="match status" value="1"/>
</dbReference>
<proteinExistence type="predicted"/>
<keyword evidence="6" id="KW-0408">Iron</keyword>
<dbReference type="InterPro" id="IPR007197">
    <property type="entry name" value="rSAM"/>
</dbReference>
<dbReference type="SFLD" id="SFLDG01082">
    <property type="entry name" value="B12-binding_domain_containing"/>
    <property type="match status" value="1"/>
</dbReference>
<dbReference type="InterPro" id="IPR005839">
    <property type="entry name" value="Methylthiotransferase"/>
</dbReference>
<evidence type="ECO:0000259" key="8">
    <source>
        <dbReference type="PROSITE" id="PS51449"/>
    </source>
</evidence>
<reference evidence="10 11" key="1">
    <citation type="submission" date="2020-08" db="EMBL/GenBank/DDBJ databases">
        <title>Genomic Encyclopedia of Type Strains, Phase IV (KMG-IV): sequencing the most valuable type-strain genomes for metagenomic binning, comparative biology and taxonomic classification.</title>
        <authorList>
            <person name="Goeker M."/>
        </authorList>
    </citation>
    <scope>NUCLEOTIDE SEQUENCE [LARGE SCALE GENOMIC DNA]</scope>
    <source>
        <strain evidence="10 11">DSM 102850</strain>
    </source>
</reference>
<dbReference type="GO" id="GO:0051539">
    <property type="term" value="F:4 iron, 4 sulfur cluster binding"/>
    <property type="evidence" value="ECO:0007669"/>
    <property type="project" value="UniProtKB-KW"/>
</dbReference>
<dbReference type="Proteomes" id="UP000563524">
    <property type="component" value="Unassembled WGS sequence"/>
</dbReference>
<dbReference type="InterPro" id="IPR020612">
    <property type="entry name" value="Methylthiotransferase_CS"/>
</dbReference>
<dbReference type="CDD" id="cd01335">
    <property type="entry name" value="Radical_SAM"/>
    <property type="match status" value="1"/>
</dbReference>
<evidence type="ECO:0000256" key="4">
    <source>
        <dbReference type="ARBA" id="ARBA00022691"/>
    </source>
</evidence>
<evidence type="ECO:0000313" key="10">
    <source>
        <dbReference type="EMBL" id="MBB4658085.1"/>
    </source>
</evidence>
<evidence type="ECO:0000256" key="2">
    <source>
        <dbReference type="ARBA" id="ARBA00022485"/>
    </source>
</evidence>
<dbReference type="NCBIfam" id="TIGR00089">
    <property type="entry name" value="MiaB/RimO family radical SAM methylthiotransferase"/>
    <property type="match status" value="1"/>
</dbReference>
<dbReference type="PANTHER" id="PTHR11918">
    <property type="entry name" value="RADICAL SAM PROTEINS"/>
    <property type="match status" value="1"/>
</dbReference>
<evidence type="ECO:0000256" key="3">
    <source>
        <dbReference type="ARBA" id="ARBA00022679"/>
    </source>
</evidence>